<comment type="subcellular location">
    <subcellularLocation>
        <location evidence="1">Nucleus</location>
    </subcellularLocation>
</comment>
<name>F0WX56_9STRA</name>
<reference evidence="5" key="1">
    <citation type="journal article" date="2011" name="PLoS Biol.">
        <title>Gene gain and loss during evolution of obligate parasitism in the white rust pathogen of Arabidopsis thaliana.</title>
        <authorList>
            <person name="Kemen E."/>
            <person name="Gardiner A."/>
            <person name="Schultz-Larsen T."/>
            <person name="Kemen A.C."/>
            <person name="Balmuth A.L."/>
            <person name="Robert-Seilaniantz A."/>
            <person name="Bailey K."/>
            <person name="Holub E."/>
            <person name="Studholme D.J."/>
            <person name="Maclean D."/>
            <person name="Jones J.D."/>
        </authorList>
    </citation>
    <scope>NUCLEOTIDE SEQUENCE</scope>
</reference>
<organism evidence="5">
    <name type="scientific">Albugo laibachii Nc14</name>
    <dbReference type="NCBI Taxonomy" id="890382"/>
    <lineage>
        <taxon>Eukaryota</taxon>
        <taxon>Sar</taxon>
        <taxon>Stramenopiles</taxon>
        <taxon>Oomycota</taxon>
        <taxon>Peronosporomycetes</taxon>
        <taxon>Albuginales</taxon>
        <taxon>Albuginaceae</taxon>
        <taxon>Albugo</taxon>
    </lineage>
</organism>
<dbReference type="PANTHER" id="PTHR22940">
    <property type="entry name" value="TIMEOUT/TIMELESS-2"/>
    <property type="match status" value="1"/>
</dbReference>
<reference evidence="5" key="2">
    <citation type="submission" date="2011-02" db="EMBL/GenBank/DDBJ databases">
        <authorList>
            <person name="MacLean D."/>
        </authorList>
    </citation>
    <scope>NUCLEOTIDE SEQUENCE</scope>
</reference>
<evidence type="ECO:0000256" key="1">
    <source>
        <dbReference type="ARBA" id="ARBA00004123"/>
    </source>
</evidence>
<dbReference type="GO" id="GO:0003677">
    <property type="term" value="F:DNA binding"/>
    <property type="evidence" value="ECO:0007669"/>
    <property type="project" value="TreeGrafter"/>
</dbReference>
<evidence type="ECO:0000256" key="2">
    <source>
        <dbReference type="ARBA" id="ARBA00023242"/>
    </source>
</evidence>
<evidence type="ECO:0000313" key="5">
    <source>
        <dbReference type="EMBL" id="CCA26046.1"/>
    </source>
</evidence>
<dbReference type="AlphaFoldDB" id="F0WX56"/>
<accession>F0WX56</accession>
<keyword evidence="3" id="KW-0131">Cell cycle</keyword>
<proteinExistence type="predicted"/>
<evidence type="ECO:0000259" key="4">
    <source>
        <dbReference type="Pfam" id="PF04821"/>
    </source>
</evidence>
<dbReference type="HOGENOM" id="CLU_008627_0_0_1"/>
<dbReference type="GO" id="GO:0031298">
    <property type="term" value="C:replication fork protection complex"/>
    <property type="evidence" value="ECO:0007669"/>
    <property type="project" value="TreeGrafter"/>
</dbReference>
<dbReference type="Pfam" id="PF04821">
    <property type="entry name" value="TIMELESS"/>
    <property type="match status" value="1"/>
</dbReference>
<keyword evidence="2" id="KW-0539">Nucleus</keyword>
<dbReference type="GO" id="GO:0043111">
    <property type="term" value="P:replication fork arrest"/>
    <property type="evidence" value="ECO:0007669"/>
    <property type="project" value="TreeGrafter"/>
</dbReference>
<dbReference type="GO" id="GO:0006281">
    <property type="term" value="P:DNA repair"/>
    <property type="evidence" value="ECO:0007669"/>
    <property type="project" value="TreeGrafter"/>
</dbReference>
<dbReference type="PANTHER" id="PTHR22940:SF4">
    <property type="entry name" value="PROTEIN TIMELESS HOMOLOG"/>
    <property type="match status" value="1"/>
</dbReference>
<feature type="domain" description="Timeless N-terminal" evidence="4">
    <location>
        <begin position="90"/>
        <end position="336"/>
    </location>
</feature>
<gene>
    <name evidence="5" type="primary">AlNc14C342G10814</name>
    <name evidence="5" type="ORF">ALNC14_121900</name>
</gene>
<protein>
    <submittedName>
        <fullName evidence="5">Uncharacterized protein AlNc14C342G10814</fullName>
    </submittedName>
</protein>
<dbReference type="GO" id="GO:0000076">
    <property type="term" value="P:DNA replication checkpoint signaling"/>
    <property type="evidence" value="ECO:0007669"/>
    <property type="project" value="TreeGrafter"/>
</dbReference>
<sequence>MIGQYPSLLDWLKTFNAMSLIPNDENDTEIAVEYEDIDMDSEGEEDCFISGENVYQLGNSMMNELLLICSNLGLLQTDSDQSSNRAAIIRGEDCEEWIHDLQRAIRRDHEKKKLISKQLGKWKIVQKKLLPLLLNHQHDWSLVFSILKILVMLTMKPSSDSNDIPQQLHFIREYKHAILSQRVVPVLMAALGDPLSRQGTNRTSEDYLNIELILTLFRNLLATPNEDVRYVTSATEYFTHLQEDFIKVLHQEHLYEMILLIASNIESSEYRDWNLLILEILDQTLACCCPHAIANHMKSTTTQNSTHPKSSLLNEIKAQKKQIAGRHSNFGGVLKVQSVSGNAILMSNLKRKNAFTMASPSKPLRRRGKSAGQADLSDIFRPKTSADTTDKNTINVVYELCESILTSAYYPLTNSLKNEFRRGSSKLVPADRMQYFHFVWFLLTYQRERVHHLTTDTSENTQKSANEKAALATLDMFSFNFVLQSIENYESTKNHSGMCVAVKLLKEKMAYVSELLGSQDLRLVHLAQSIQHKLFYERDFLDRLPLLIRSWTSMHSIAYSTDVVILTHLVLKGLDAHGHIKVLGKKTSKINKAIDSEEVQQTITRKEADFDLHRYFRSILNHDTIRMYAFVLGNYRENSVKVNHYIHSFFHRVSKFQIEGELTTKPMLFHIRVLTVFNAVLQDKTINNDQWYRSLVAFIQSIVRDFFALAEKNHLLYVEALLRQSYAVKSCISMQRIYEPIVPMAPRKSAVEVKRAEQRLSDEGEVEFKLSVTESGGEVVWSSLEDRYLSTIYKQFRDHPSRFELLSEENLLCDRTPAEIEKRVEKLGLDTEKTTEVIHSPKRLRRAIDASSDCEDESVFDTEQQ</sequence>
<dbReference type="EMBL" id="FR824387">
    <property type="protein sequence ID" value="CCA26046.1"/>
    <property type="molecule type" value="Genomic_DNA"/>
</dbReference>
<evidence type="ECO:0000256" key="3">
    <source>
        <dbReference type="ARBA" id="ARBA00023306"/>
    </source>
</evidence>
<dbReference type="InterPro" id="IPR044998">
    <property type="entry name" value="Timeless"/>
</dbReference>
<dbReference type="InterPro" id="IPR006906">
    <property type="entry name" value="Timeless_N"/>
</dbReference>